<reference evidence="1 2" key="1">
    <citation type="submission" date="2019-07" db="EMBL/GenBank/DDBJ databases">
        <title>Lentzea xizangensis sp. nov., isolated from Qinghai-Tibetan Plateau Soils.</title>
        <authorList>
            <person name="Huang J."/>
        </authorList>
    </citation>
    <scope>NUCLEOTIDE SEQUENCE [LARGE SCALE GENOMIC DNA]</scope>
    <source>
        <strain evidence="1 2">FXJ1.1311</strain>
    </source>
</reference>
<accession>A0A563EM06</accession>
<evidence type="ECO:0000313" key="1">
    <source>
        <dbReference type="EMBL" id="TWP47961.1"/>
    </source>
</evidence>
<dbReference type="EMBL" id="VOBR01000023">
    <property type="protein sequence ID" value="TWP47961.1"/>
    <property type="molecule type" value="Genomic_DNA"/>
</dbReference>
<dbReference type="AlphaFoldDB" id="A0A563EM06"/>
<comment type="caution">
    <text evidence="1">The sequence shown here is derived from an EMBL/GenBank/DDBJ whole genome shotgun (WGS) entry which is preliminary data.</text>
</comment>
<dbReference type="Proteomes" id="UP000316639">
    <property type="component" value="Unassembled WGS sequence"/>
</dbReference>
<gene>
    <name evidence="1" type="ORF">FKR81_30290</name>
</gene>
<name>A0A563EM06_9PSEU</name>
<protein>
    <submittedName>
        <fullName evidence="1">Uncharacterized protein</fullName>
    </submittedName>
</protein>
<evidence type="ECO:0000313" key="2">
    <source>
        <dbReference type="Proteomes" id="UP000316639"/>
    </source>
</evidence>
<keyword evidence="2" id="KW-1185">Reference proteome</keyword>
<organism evidence="1 2">
    <name type="scientific">Lentzea tibetensis</name>
    <dbReference type="NCBI Taxonomy" id="2591470"/>
    <lineage>
        <taxon>Bacteria</taxon>
        <taxon>Bacillati</taxon>
        <taxon>Actinomycetota</taxon>
        <taxon>Actinomycetes</taxon>
        <taxon>Pseudonocardiales</taxon>
        <taxon>Pseudonocardiaceae</taxon>
        <taxon>Lentzea</taxon>
    </lineage>
</organism>
<dbReference type="RefSeq" id="WP_146357035.1">
    <property type="nucleotide sequence ID" value="NZ_VOBR01000023.1"/>
</dbReference>
<sequence length="131" mass="14300">MITTPTVSGKPGQAPVEEVGKEVPAFDFDLPQQPWGDVADEGGDHRFAVLGYHAGMIDSQTLEDDFLPVLQLEGYRDFGVESFGGGCRRVQHRACLRLDCGPGAEWKLVPVGAQHATPQDVRAWPVEPYLP</sequence>
<proteinExistence type="predicted"/>